<name>A0ABV0JIX2_9CYAN</name>
<dbReference type="PANTHER" id="PTHR43162:SF1">
    <property type="entry name" value="PRESTALK A DIFFERENTIATION PROTEIN A"/>
    <property type="match status" value="1"/>
</dbReference>
<organism evidence="2 3">
    <name type="scientific">Funiculus sociatus GB2-A5</name>
    <dbReference type="NCBI Taxonomy" id="2933946"/>
    <lineage>
        <taxon>Bacteria</taxon>
        <taxon>Bacillati</taxon>
        <taxon>Cyanobacteriota</taxon>
        <taxon>Cyanophyceae</taxon>
        <taxon>Coleofasciculales</taxon>
        <taxon>Coleofasciculaceae</taxon>
        <taxon>Funiculus</taxon>
    </lineage>
</organism>
<keyword evidence="3" id="KW-1185">Reference proteome</keyword>
<proteinExistence type="predicted"/>
<comment type="caution">
    <text evidence="2">The sequence shown here is derived from an EMBL/GenBank/DDBJ whole genome shotgun (WGS) entry which is preliminary data.</text>
</comment>
<dbReference type="InterPro" id="IPR036291">
    <property type="entry name" value="NAD(P)-bd_dom_sf"/>
</dbReference>
<dbReference type="InterPro" id="IPR008030">
    <property type="entry name" value="NmrA-like"/>
</dbReference>
<sequence>MNDTILVTGATGTVGSQVVKKLAEIGANVRAALRSTSKAEKLSGVEVVEFDLNKPETVQSAFTGIDKLFLATPLVANMVELDATSLEAAKKAGVKQPDFGLISWHCLFC</sequence>
<dbReference type="PANTHER" id="PTHR43162">
    <property type="match status" value="1"/>
</dbReference>
<dbReference type="EMBL" id="JAMPKK010000003">
    <property type="protein sequence ID" value="MEP0863384.1"/>
    <property type="molecule type" value="Genomic_DNA"/>
</dbReference>
<dbReference type="SUPFAM" id="SSF51735">
    <property type="entry name" value="NAD(P)-binding Rossmann-fold domains"/>
    <property type="match status" value="1"/>
</dbReference>
<dbReference type="Proteomes" id="UP001442494">
    <property type="component" value="Unassembled WGS sequence"/>
</dbReference>
<reference evidence="2 3" key="1">
    <citation type="submission" date="2022-04" db="EMBL/GenBank/DDBJ databases">
        <title>Positive selection, recombination, and allopatry shape intraspecific diversity of widespread and dominant cyanobacteria.</title>
        <authorList>
            <person name="Wei J."/>
            <person name="Shu W."/>
            <person name="Hu C."/>
        </authorList>
    </citation>
    <scope>NUCLEOTIDE SEQUENCE [LARGE SCALE GENOMIC DNA]</scope>
    <source>
        <strain evidence="2 3">GB2-A5</strain>
    </source>
</reference>
<protein>
    <submittedName>
        <fullName evidence="2">SDR family NAD(P)-dependent oxidoreductase</fullName>
    </submittedName>
</protein>
<gene>
    <name evidence="2" type="ORF">NDI37_02750</name>
</gene>
<evidence type="ECO:0000259" key="1">
    <source>
        <dbReference type="Pfam" id="PF05368"/>
    </source>
</evidence>
<dbReference type="Pfam" id="PF05368">
    <property type="entry name" value="NmrA"/>
    <property type="match status" value="1"/>
</dbReference>
<accession>A0ABV0JIX2</accession>
<dbReference type="InterPro" id="IPR051604">
    <property type="entry name" value="Ergot_Alk_Oxidoreductase"/>
</dbReference>
<evidence type="ECO:0000313" key="2">
    <source>
        <dbReference type="EMBL" id="MEP0863384.1"/>
    </source>
</evidence>
<dbReference type="RefSeq" id="WP_190420568.1">
    <property type="nucleotide sequence ID" value="NZ_JAMPKK010000003.1"/>
</dbReference>
<evidence type="ECO:0000313" key="3">
    <source>
        <dbReference type="Proteomes" id="UP001442494"/>
    </source>
</evidence>
<dbReference type="Gene3D" id="3.40.50.720">
    <property type="entry name" value="NAD(P)-binding Rossmann-like Domain"/>
    <property type="match status" value="1"/>
</dbReference>
<feature type="domain" description="NmrA-like" evidence="1">
    <location>
        <begin position="1"/>
        <end position="96"/>
    </location>
</feature>